<dbReference type="Pfam" id="PF15887">
    <property type="entry name" value="Peptidase_Mx"/>
    <property type="match status" value="1"/>
</dbReference>
<evidence type="ECO:0000313" key="3">
    <source>
        <dbReference type="EMBL" id="MEK8026708.1"/>
    </source>
</evidence>
<dbReference type="InterPro" id="IPR031321">
    <property type="entry name" value="UCP012641"/>
</dbReference>
<accession>A0ABU9B9Y7</accession>
<dbReference type="PIRSF" id="PIRSF012641">
    <property type="entry name" value="UCP012641"/>
    <property type="match status" value="1"/>
</dbReference>
<evidence type="ECO:0000313" key="4">
    <source>
        <dbReference type="Proteomes" id="UP001368500"/>
    </source>
</evidence>
<reference evidence="3 4" key="1">
    <citation type="submission" date="2024-04" db="EMBL/GenBank/DDBJ databases">
        <title>Novel species of the genus Ideonella isolated from streams.</title>
        <authorList>
            <person name="Lu H."/>
        </authorList>
    </citation>
    <scope>NUCLEOTIDE SEQUENCE [LARGE SCALE GENOMIC DNA]</scope>
    <source>
        <strain evidence="3 4">BYS139W</strain>
    </source>
</reference>
<protein>
    <submittedName>
        <fullName evidence="3">Zinc-binding metallopeptidase</fullName>
    </submittedName>
</protein>
<comment type="caution">
    <text evidence="3">The sequence shown here is derived from an EMBL/GenBank/DDBJ whole genome shotgun (WGS) entry which is preliminary data.</text>
</comment>
<dbReference type="InterPro" id="IPR011201">
    <property type="entry name" value="Zinc-ribbon_6_bact"/>
</dbReference>
<proteinExistence type="predicted"/>
<dbReference type="Pfam" id="PF10005">
    <property type="entry name" value="Zn_ribbon_DZR_6"/>
    <property type="match status" value="1"/>
</dbReference>
<name>A0ABU9B9Y7_9BURK</name>
<feature type="region of interest" description="Disordered" evidence="1">
    <location>
        <begin position="37"/>
        <end position="62"/>
    </location>
</feature>
<evidence type="ECO:0000259" key="2">
    <source>
        <dbReference type="Pfam" id="PF10005"/>
    </source>
</evidence>
<dbReference type="RefSeq" id="WP_341374490.1">
    <property type="nucleotide sequence ID" value="NZ_JBBUTF010000009.1"/>
</dbReference>
<organism evidence="3 4">
    <name type="scientific">Pseudaquabacterium rugosum</name>
    <dbReference type="NCBI Taxonomy" id="2984194"/>
    <lineage>
        <taxon>Bacteria</taxon>
        <taxon>Pseudomonadati</taxon>
        <taxon>Pseudomonadota</taxon>
        <taxon>Betaproteobacteria</taxon>
        <taxon>Burkholderiales</taxon>
        <taxon>Sphaerotilaceae</taxon>
        <taxon>Pseudaquabacterium</taxon>
    </lineage>
</organism>
<keyword evidence="4" id="KW-1185">Reference proteome</keyword>
<feature type="domain" description="Zinc-ribbon" evidence="2">
    <location>
        <begin position="4"/>
        <end position="103"/>
    </location>
</feature>
<dbReference type="EMBL" id="JBBUTF010000009">
    <property type="protein sequence ID" value="MEK8026708.1"/>
    <property type="molecule type" value="Genomic_DNA"/>
</dbReference>
<sequence length="377" mass="42080">MRTWTCLCGATLHFHNLNCLACGRSIGYDPRRDRMVSGEPCADPAARPGAGSALPPDGPDGLRPCAHRSAAPACNWLIAPRDQDGDPAGRCLSCRLTGLAPDQRIDGHDRRWARIERAKRRVLRTLEQLGRSPWDGPATADSRVAAPPLCFHLLAGTPQQAVLTGHADGLVTLNIAETDDVERERRRVAFDEPWRTLQGHLRHELSHWLQWRDLAPDAHATAVIRHHFGDERDDYAQALQHHHTHGAPADWAGRHISPYAASHPWEDWAETCAHYLLIRDTLETAGHWGLRMDDAGTERDFRRRPDEAPDAPRGAGSPDFQALLVERWMPLARLVNALDRSVGLRDPYPFTLSDTVLEKLSVVHALVDRGAPRSEPW</sequence>
<gene>
    <name evidence="3" type="ORF">AACH11_12120</name>
</gene>
<evidence type="ECO:0000256" key="1">
    <source>
        <dbReference type="SAM" id="MobiDB-lite"/>
    </source>
</evidence>
<dbReference type="Proteomes" id="UP001368500">
    <property type="component" value="Unassembled WGS sequence"/>
</dbReference>